<evidence type="ECO:0000313" key="10">
    <source>
        <dbReference type="EMBL" id="KAL3289056.1"/>
    </source>
</evidence>
<dbReference type="PANTHER" id="PTHR13220:SF11">
    <property type="entry name" value="TIMELESS-INTERACTING PROTEIN"/>
    <property type="match status" value="1"/>
</dbReference>
<evidence type="ECO:0000256" key="1">
    <source>
        <dbReference type="ARBA" id="ARBA00004123"/>
    </source>
</evidence>
<dbReference type="GO" id="GO:0000076">
    <property type="term" value="P:DNA replication checkpoint signaling"/>
    <property type="evidence" value="ECO:0007669"/>
    <property type="project" value="UniProtKB-UniRule"/>
</dbReference>
<dbReference type="GO" id="GO:0006974">
    <property type="term" value="P:DNA damage response"/>
    <property type="evidence" value="ECO:0007669"/>
    <property type="project" value="UniProtKB-KW"/>
</dbReference>
<dbReference type="InterPro" id="IPR040038">
    <property type="entry name" value="TIPIN/Csm3/Swi3"/>
</dbReference>
<reference evidence="10 11" key="1">
    <citation type="journal article" date="2021" name="BMC Biol.">
        <title>Horizontally acquired antibacterial genes associated with adaptive radiation of ladybird beetles.</title>
        <authorList>
            <person name="Li H.S."/>
            <person name="Tang X.F."/>
            <person name="Huang Y.H."/>
            <person name="Xu Z.Y."/>
            <person name="Chen M.L."/>
            <person name="Du X.Y."/>
            <person name="Qiu B.Y."/>
            <person name="Chen P.T."/>
            <person name="Zhang W."/>
            <person name="Slipinski A."/>
            <person name="Escalona H.E."/>
            <person name="Waterhouse R.M."/>
            <person name="Zwick A."/>
            <person name="Pang H."/>
        </authorList>
    </citation>
    <scope>NUCLEOTIDE SEQUENCE [LARGE SCALE GENOMIC DNA]</scope>
    <source>
        <strain evidence="10">SYSU2018</strain>
    </source>
</reference>
<keyword evidence="11" id="KW-1185">Reference proteome</keyword>
<organism evidence="10 11">
    <name type="scientific">Cryptolaemus montrouzieri</name>
    <dbReference type="NCBI Taxonomy" id="559131"/>
    <lineage>
        <taxon>Eukaryota</taxon>
        <taxon>Metazoa</taxon>
        <taxon>Ecdysozoa</taxon>
        <taxon>Arthropoda</taxon>
        <taxon>Hexapoda</taxon>
        <taxon>Insecta</taxon>
        <taxon>Pterygota</taxon>
        <taxon>Neoptera</taxon>
        <taxon>Endopterygota</taxon>
        <taxon>Coleoptera</taxon>
        <taxon>Polyphaga</taxon>
        <taxon>Cucujiformia</taxon>
        <taxon>Coccinelloidea</taxon>
        <taxon>Coccinellidae</taxon>
        <taxon>Scymninae</taxon>
        <taxon>Scymnini</taxon>
        <taxon>Cryptolaemus</taxon>
    </lineage>
</organism>
<comment type="subcellular location">
    <subcellularLocation>
        <location evidence="1 6">Nucleus</location>
    </subcellularLocation>
</comment>
<feature type="compositionally biased region" description="Acidic residues" evidence="8">
    <location>
        <begin position="1"/>
        <end position="43"/>
    </location>
</feature>
<gene>
    <name evidence="10" type="ORF">HHI36_003499</name>
</gene>
<feature type="compositionally biased region" description="Basic and acidic residues" evidence="8">
    <location>
        <begin position="282"/>
        <end position="299"/>
    </location>
</feature>
<name>A0ABD2PEI5_9CUCU</name>
<keyword evidence="7" id="KW-0175">Coiled coil</keyword>
<protein>
    <recommendedName>
        <fullName evidence="6">TIMELESS-interacting protein</fullName>
    </recommendedName>
</protein>
<comment type="function">
    <text evidence="6">Plays an important role in the control of DNA replication and the maintenance of replication fork stability.</text>
</comment>
<feature type="compositionally biased region" description="Polar residues" evidence="8">
    <location>
        <begin position="312"/>
        <end position="334"/>
    </location>
</feature>
<keyword evidence="5 6" id="KW-0131">Cell cycle</keyword>
<feature type="region of interest" description="Disordered" evidence="8">
    <location>
        <begin position="235"/>
        <end position="343"/>
    </location>
</feature>
<dbReference type="PANTHER" id="PTHR13220">
    <property type="entry name" value="TIMELESS INTERACTING-RELATED"/>
    <property type="match status" value="1"/>
</dbReference>
<dbReference type="GO" id="GO:0005634">
    <property type="term" value="C:nucleus"/>
    <property type="evidence" value="ECO:0007669"/>
    <property type="project" value="UniProtKB-SubCell"/>
</dbReference>
<dbReference type="Proteomes" id="UP001516400">
    <property type="component" value="Unassembled WGS sequence"/>
</dbReference>
<comment type="similarity">
    <text evidence="2 6">Belongs to the CSM3 family.</text>
</comment>
<evidence type="ECO:0000256" key="4">
    <source>
        <dbReference type="ARBA" id="ARBA00023242"/>
    </source>
</evidence>
<dbReference type="Pfam" id="PF07962">
    <property type="entry name" value="Swi3"/>
    <property type="match status" value="1"/>
</dbReference>
<evidence type="ECO:0000256" key="7">
    <source>
        <dbReference type="SAM" id="Coils"/>
    </source>
</evidence>
<feature type="domain" description="Chromosome segregation in meiosis protein 3" evidence="9">
    <location>
        <begin position="62"/>
        <end position="141"/>
    </location>
</feature>
<accession>A0ABD2PEI5</accession>
<evidence type="ECO:0000256" key="5">
    <source>
        <dbReference type="ARBA" id="ARBA00023306"/>
    </source>
</evidence>
<feature type="coiled-coil region" evidence="7">
    <location>
        <begin position="182"/>
        <end position="212"/>
    </location>
</feature>
<proteinExistence type="inferred from homology"/>
<evidence type="ECO:0000259" key="9">
    <source>
        <dbReference type="Pfam" id="PF07962"/>
    </source>
</evidence>
<feature type="region of interest" description="Disordered" evidence="8">
    <location>
        <begin position="143"/>
        <end position="175"/>
    </location>
</feature>
<keyword evidence="3 6" id="KW-0227">DNA damage</keyword>
<dbReference type="InterPro" id="IPR012923">
    <property type="entry name" value="Csm3"/>
</dbReference>
<dbReference type="AlphaFoldDB" id="A0ABD2PEI5"/>
<feature type="compositionally biased region" description="Basic and acidic residues" evidence="8">
    <location>
        <begin position="147"/>
        <end position="157"/>
    </location>
</feature>
<dbReference type="EMBL" id="JABFTP020000185">
    <property type="protein sequence ID" value="KAL3289056.1"/>
    <property type="molecule type" value="Genomic_DNA"/>
</dbReference>
<sequence length="343" mass="39403">MDENLSDTEAQDELELLENRDDLEEVENEPVEADPDDQNEDDEKEKKPVKAKRIIRNPRFTLNAELLKGPKGLGALERCFDKVKFKGKGHEEDDLNVLLKTYEYWCHRLYPKFPFQECIEKIEKLGSKGPIQTHLKKIRSGIIDDDQPSREVLPDFHSDEEENEESEATEPTTQTILPDIPIELTEEQLETIRKNREKAEKLRQERLKKIQEKASLILPESFRSGTSTVVENDVGEEQNELQGSNSEENGTESDEEVLNHSKKQSRKYFDSDEESTNSGGGIEKEREVENSSVDAEKDNFNNQLGNEEEEVSNNSAVTMQIDNVENQENIQCSEENMDVETIE</sequence>
<evidence type="ECO:0000256" key="8">
    <source>
        <dbReference type="SAM" id="MobiDB-lite"/>
    </source>
</evidence>
<feature type="region of interest" description="Disordered" evidence="8">
    <location>
        <begin position="1"/>
        <end position="50"/>
    </location>
</feature>
<keyword evidence="4 6" id="KW-0539">Nucleus</keyword>
<feature type="compositionally biased region" description="Acidic residues" evidence="8">
    <location>
        <begin position="158"/>
        <end position="168"/>
    </location>
</feature>
<evidence type="ECO:0000256" key="3">
    <source>
        <dbReference type="ARBA" id="ARBA00022763"/>
    </source>
</evidence>
<evidence type="ECO:0000313" key="11">
    <source>
        <dbReference type="Proteomes" id="UP001516400"/>
    </source>
</evidence>
<dbReference type="GO" id="GO:0031297">
    <property type="term" value="P:replication fork processing"/>
    <property type="evidence" value="ECO:0007669"/>
    <property type="project" value="UniProtKB-UniRule"/>
</dbReference>
<evidence type="ECO:0000256" key="6">
    <source>
        <dbReference type="RuleBase" id="RU366049"/>
    </source>
</evidence>
<evidence type="ECO:0000256" key="2">
    <source>
        <dbReference type="ARBA" id="ARBA00006075"/>
    </source>
</evidence>
<comment type="caution">
    <text evidence="10">The sequence shown here is derived from an EMBL/GenBank/DDBJ whole genome shotgun (WGS) entry which is preliminary data.</text>
</comment>